<dbReference type="Gene3D" id="1.10.274.10">
    <property type="entry name" value="PtsI, HPr-binding domain"/>
    <property type="match status" value="1"/>
</dbReference>
<dbReference type="SUPFAM" id="SSF55781">
    <property type="entry name" value="GAF domain-like"/>
    <property type="match status" value="1"/>
</dbReference>
<dbReference type="InterPro" id="IPR008731">
    <property type="entry name" value="PTS_EIN"/>
</dbReference>
<organism evidence="15 16">
    <name type="scientific">Qipengyuania aquimaris</name>
    <dbReference type="NCBI Taxonomy" id="255984"/>
    <lineage>
        <taxon>Bacteria</taxon>
        <taxon>Pseudomonadati</taxon>
        <taxon>Pseudomonadota</taxon>
        <taxon>Alphaproteobacteria</taxon>
        <taxon>Sphingomonadales</taxon>
        <taxon>Erythrobacteraceae</taxon>
        <taxon>Qipengyuania</taxon>
    </lineage>
</organism>
<evidence type="ECO:0000256" key="12">
    <source>
        <dbReference type="ARBA" id="ARBA00022777"/>
    </source>
</evidence>
<dbReference type="InterPro" id="IPR036637">
    <property type="entry name" value="Phosphohistidine_dom_sf"/>
</dbReference>
<dbReference type="InterPro" id="IPR015813">
    <property type="entry name" value="Pyrv/PenolPyrv_kinase-like_dom"/>
</dbReference>
<dbReference type="Pfam" id="PF02896">
    <property type="entry name" value="PEP-utilizers_C"/>
    <property type="match status" value="1"/>
</dbReference>
<dbReference type="PROSITE" id="PS00742">
    <property type="entry name" value="PEP_ENZYMES_2"/>
    <property type="match status" value="1"/>
</dbReference>
<keyword evidence="12" id="KW-0418">Kinase</keyword>
<keyword evidence="10" id="KW-0598">Phosphotransferase system</keyword>
<dbReference type="InterPro" id="IPR029016">
    <property type="entry name" value="GAF-like_dom_sf"/>
</dbReference>
<dbReference type="SUPFAM" id="SSF47831">
    <property type="entry name" value="Enzyme I of the PEP:sugar phosphotransferase system HPr-binding (sub)domain"/>
    <property type="match status" value="1"/>
</dbReference>
<dbReference type="GO" id="GO:0009401">
    <property type="term" value="P:phosphoenolpyruvate-dependent sugar phosphotransferase system"/>
    <property type="evidence" value="ECO:0007669"/>
    <property type="project" value="UniProtKB-KW"/>
</dbReference>
<dbReference type="Proteomes" id="UP000432727">
    <property type="component" value="Unassembled WGS sequence"/>
</dbReference>
<keyword evidence="7" id="KW-0963">Cytoplasm</keyword>
<dbReference type="SMART" id="SM00065">
    <property type="entry name" value="GAF"/>
    <property type="match status" value="1"/>
</dbReference>
<dbReference type="Pfam" id="PF05524">
    <property type="entry name" value="PEP-utilisers_N"/>
    <property type="match status" value="1"/>
</dbReference>
<dbReference type="EC" id="2.7.3.9" evidence="5"/>
<dbReference type="PANTHER" id="PTHR46244">
    <property type="entry name" value="PHOSPHOENOLPYRUVATE-PROTEIN PHOSPHOTRANSFERASE"/>
    <property type="match status" value="1"/>
</dbReference>
<dbReference type="GO" id="GO:0005737">
    <property type="term" value="C:cytoplasm"/>
    <property type="evidence" value="ECO:0007669"/>
    <property type="project" value="UniProtKB-SubCell"/>
</dbReference>
<comment type="catalytic activity">
    <reaction evidence="1">
        <text>L-histidyl-[protein] + phosphoenolpyruvate = N(pros)-phospho-L-histidyl-[protein] + pyruvate</text>
        <dbReference type="Rhea" id="RHEA:23880"/>
        <dbReference type="Rhea" id="RHEA-COMP:9745"/>
        <dbReference type="Rhea" id="RHEA-COMP:9746"/>
        <dbReference type="ChEBI" id="CHEBI:15361"/>
        <dbReference type="ChEBI" id="CHEBI:29979"/>
        <dbReference type="ChEBI" id="CHEBI:58702"/>
        <dbReference type="ChEBI" id="CHEBI:64837"/>
        <dbReference type="EC" id="2.7.3.9"/>
    </reaction>
</comment>
<dbReference type="InterPro" id="IPR006318">
    <property type="entry name" value="PTS_EI-like"/>
</dbReference>
<dbReference type="Gene3D" id="3.50.30.10">
    <property type="entry name" value="Phosphohistidine domain"/>
    <property type="match status" value="1"/>
</dbReference>
<dbReference type="GO" id="GO:0016301">
    <property type="term" value="F:kinase activity"/>
    <property type="evidence" value="ECO:0007669"/>
    <property type="project" value="UniProtKB-KW"/>
</dbReference>
<dbReference type="GO" id="GO:0046872">
    <property type="term" value="F:metal ion binding"/>
    <property type="evidence" value="ECO:0007669"/>
    <property type="project" value="UniProtKB-KW"/>
</dbReference>
<gene>
    <name evidence="15" type="primary">ptsP</name>
    <name evidence="15" type="ORF">GRI34_00625</name>
</gene>
<keyword evidence="11" id="KW-0479">Metal-binding</keyword>
<dbReference type="Pfam" id="PF00391">
    <property type="entry name" value="PEP-utilizers"/>
    <property type="match status" value="1"/>
</dbReference>
<evidence type="ECO:0000313" key="15">
    <source>
        <dbReference type="EMBL" id="MXO94920.1"/>
    </source>
</evidence>
<comment type="caution">
    <text evidence="15">The sequence shown here is derived from an EMBL/GenBank/DDBJ whole genome shotgun (WGS) entry which is preliminary data.</text>
</comment>
<keyword evidence="9 15" id="KW-0808">Transferase</keyword>
<keyword evidence="13" id="KW-0460">Magnesium</keyword>
<evidence type="ECO:0000256" key="4">
    <source>
        <dbReference type="ARBA" id="ARBA00007837"/>
    </source>
</evidence>
<dbReference type="RefSeq" id="WP_160594287.1">
    <property type="nucleotide sequence ID" value="NZ_WTYI01000001.1"/>
</dbReference>
<name>A0A6I4TID1_9SPHN</name>
<reference evidence="15 16" key="1">
    <citation type="submission" date="2019-12" db="EMBL/GenBank/DDBJ databases">
        <title>Genomic-based taxomic classification of the family Erythrobacteraceae.</title>
        <authorList>
            <person name="Xu L."/>
        </authorList>
    </citation>
    <scope>NUCLEOTIDE SEQUENCE [LARGE SCALE GENOMIC DNA]</scope>
    <source>
        <strain evidence="15 16">JCM 12189</strain>
    </source>
</reference>
<keyword evidence="15" id="KW-0670">Pyruvate</keyword>
<dbReference type="InterPro" id="IPR023151">
    <property type="entry name" value="PEP_util_CS"/>
</dbReference>
<dbReference type="InterPro" id="IPR003018">
    <property type="entry name" value="GAF"/>
</dbReference>
<dbReference type="InterPro" id="IPR008279">
    <property type="entry name" value="PEP-util_enz_mobile_dom"/>
</dbReference>
<dbReference type="PRINTS" id="PR01736">
    <property type="entry name" value="PHPHTRNFRASE"/>
</dbReference>
<evidence type="ECO:0000256" key="3">
    <source>
        <dbReference type="ARBA" id="ARBA00004496"/>
    </source>
</evidence>
<evidence type="ECO:0000256" key="5">
    <source>
        <dbReference type="ARBA" id="ARBA00012232"/>
    </source>
</evidence>
<keyword evidence="16" id="KW-1185">Reference proteome</keyword>
<comment type="subcellular location">
    <subcellularLocation>
        <location evidence="3">Cytoplasm</location>
    </subcellularLocation>
</comment>
<feature type="domain" description="GAF" evidence="14">
    <location>
        <begin position="23"/>
        <end position="168"/>
    </location>
</feature>
<keyword evidence="8" id="KW-0762">Sugar transport</keyword>
<evidence type="ECO:0000313" key="16">
    <source>
        <dbReference type="Proteomes" id="UP000432727"/>
    </source>
</evidence>
<dbReference type="OrthoDB" id="9765468at2"/>
<dbReference type="AlphaFoldDB" id="A0A6I4TID1"/>
<evidence type="ECO:0000256" key="8">
    <source>
        <dbReference type="ARBA" id="ARBA00022597"/>
    </source>
</evidence>
<dbReference type="NCBIfam" id="TIGR01417">
    <property type="entry name" value="PTS_I_fam"/>
    <property type="match status" value="1"/>
</dbReference>
<dbReference type="PANTHER" id="PTHR46244:SF6">
    <property type="entry name" value="PHOSPHOENOLPYRUVATE-PROTEIN PHOSPHOTRANSFERASE"/>
    <property type="match status" value="1"/>
</dbReference>
<evidence type="ECO:0000256" key="2">
    <source>
        <dbReference type="ARBA" id="ARBA00001946"/>
    </source>
</evidence>
<proteinExistence type="inferred from homology"/>
<dbReference type="InterPro" id="IPR040442">
    <property type="entry name" value="Pyrv_kinase-like_dom_sf"/>
</dbReference>
<evidence type="ECO:0000256" key="6">
    <source>
        <dbReference type="ARBA" id="ARBA00022448"/>
    </source>
</evidence>
<evidence type="ECO:0000256" key="7">
    <source>
        <dbReference type="ARBA" id="ARBA00022490"/>
    </source>
</evidence>
<evidence type="ECO:0000259" key="14">
    <source>
        <dbReference type="SMART" id="SM00065"/>
    </source>
</evidence>
<evidence type="ECO:0000256" key="1">
    <source>
        <dbReference type="ARBA" id="ARBA00000683"/>
    </source>
</evidence>
<dbReference type="GO" id="GO:0008965">
    <property type="term" value="F:phosphoenolpyruvate-protein phosphotransferase activity"/>
    <property type="evidence" value="ECO:0007669"/>
    <property type="project" value="UniProtKB-EC"/>
</dbReference>
<dbReference type="EMBL" id="WTYI01000001">
    <property type="protein sequence ID" value="MXO94920.1"/>
    <property type="molecule type" value="Genomic_DNA"/>
</dbReference>
<evidence type="ECO:0000256" key="10">
    <source>
        <dbReference type="ARBA" id="ARBA00022683"/>
    </source>
</evidence>
<accession>A0A6I4TID1</accession>
<evidence type="ECO:0000256" key="11">
    <source>
        <dbReference type="ARBA" id="ARBA00022723"/>
    </source>
</evidence>
<dbReference type="InterPro" id="IPR050499">
    <property type="entry name" value="PEP-utilizing_PTS_enzyme"/>
</dbReference>
<dbReference type="InterPro" id="IPR036618">
    <property type="entry name" value="PtsI_HPr-bd_sf"/>
</dbReference>
<comment type="cofactor">
    <cofactor evidence="2">
        <name>Mg(2+)</name>
        <dbReference type="ChEBI" id="CHEBI:18420"/>
    </cofactor>
</comment>
<evidence type="ECO:0000256" key="13">
    <source>
        <dbReference type="ARBA" id="ARBA00022842"/>
    </source>
</evidence>
<comment type="similarity">
    <text evidence="4">Belongs to the PEP-utilizing enzyme family.</text>
</comment>
<dbReference type="Pfam" id="PF01590">
    <property type="entry name" value="GAF"/>
    <property type="match status" value="1"/>
</dbReference>
<protein>
    <recommendedName>
        <fullName evidence="5">phosphoenolpyruvate--protein phosphotransferase</fullName>
        <ecNumber evidence="5">2.7.3.9</ecNumber>
    </recommendedName>
</protein>
<dbReference type="InterPro" id="IPR000121">
    <property type="entry name" value="PEP_util_C"/>
</dbReference>
<dbReference type="Gene3D" id="3.30.450.40">
    <property type="match status" value="1"/>
</dbReference>
<keyword evidence="6" id="KW-0813">Transport</keyword>
<dbReference type="SUPFAM" id="SSF51621">
    <property type="entry name" value="Phosphoenolpyruvate/pyruvate domain"/>
    <property type="match status" value="1"/>
</dbReference>
<evidence type="ECO:0000256" key="9">
    <source>
        <dbReference type="ARBA" id="ARBA00022679"/>
    </source>
</evidence>
<dbReference type="Gene3D" id="3.20.20.60">
    <property type="entry name" value="Phosphoenolpyruvate-binding domains"/>
    <property type="match status" value="1"/>
</dbReference>
<dbReference type="SUPFAM" id="SSF52009">
    <property type="entry name" value="Phosphohistidine domain"/>
    <property type="match status" value="1"/>
</dbReference>
<sequence length="756" mass="84604">MSAVASARQILTRLHEVMAGRTHAQHKLDRVVEIIADALSSEVCSIYLLREGALELYATRGLNPEAVHVTRMGVGEGLTGTIAQNIETLNLAEAKAHPDFLYRPETGEEKFHSFAGVPIVYRERAVGVLCVQHMDPRKYEDVEIEALQTTAMVLSELIAHKELVDDEADLDLGEPSTEMEIFDGLTLVKGLAAGVAVFHQPRIEIDQVMAEDVEAERQRVYRAFDKMRDQIDAMGKEPEFGKGGEHVEVLETYKMFAYDEGWSRRINEAIDSGLTAEAAIERVQQRTRMRMREIDDPLLADRMHDLEDLSNRLLRIVSGQLGTAASQGLRRDTILIARNLGPAELLEYDRRRLKGVVLEEGSLTAHVVIVARAMGIPVLGRVPGFRSRVSEGDEILVDADKGTVTLRPTQTMLDAFETRFARNREKQATYAELRDVEPFTRDGTRVMVMINAGLRDDVSALQLTGADGIGLFRTEFQFLVSSTLPQRERQMRLYRDVLDAADGKKVIFRTVDIGGDKAVPYLDNNTAERDENPAMGWRALRLSLEREGLLKAQARALLEAAAGRQLSVMFPMVSEPWEFDAAKAIFEEQADFLRTRRRHMPESIEYGCMLEVPSLAEVLDLLLPKVSFISVGTNDLTQFLFAADRANPKLAERYDWLSPAILRFMDRIAKNMVGSKVRLAVCGEMGGRRLEALALMGLGFTRFSITPAAVGPIKELVRKVYLPDLSAQMQRWLLNPPGDMRAELTQWAADNAIDLD</sequence>